<evidence type="ECO:0000259" key="4">
    <source>
        <dbReference type="Pfam" id="PF07967"/>
    </source>
</evidence>
<accession>A0AAV0G9I4</accession>
<dbReference type="GO" id="GO:0005634">
    <property type="term" value="C:nucleus"/>
    <property type="evidence" value="ECO:0007669"/>
    <property type="project" value="UniProtKB-SubCell"/>
</dbReference>
<feature type="compositionally biased region" description="Polar residues" evidence="3">
    <location>
        <begin position="21"/>
        <end position="34"/>
    </location>
</feature>
<reference evidence="5" key="1">
    <citation type="submission" date="2022-07" db="EMBL/GenBank/DDBJ databases">
        <authorList>
            <person name="Macas J."/>
            <person name="Novak P."/>
            <person name="Neumann P."/>
        </authorList>
    </citation>
    <scope>NUCLEOTIDE SEQUENCE</scope>
</reference>
<keyword evidence="6" id="KW-1185">Reference proteome</keyword>
<comment type="caution">
    <text evidence="5">The sequence shown here is derived from an EMBL/GenBank/DDBJ whole genome shotgun (WGS) entry which is preliminary data.</text>
</comment>
<feature type="domain" description="C3HC-type" evidence="4">
    <location>
        <begin position="78"/>
        <end position="203"/>
    </location>
</feature>
<name>A0AAV0G9I4_9ASTE</name>
<feature type="region of interest" description="Disordered" evidence="3">
    <location>
        <begin position="477"/>
        <end position="513"/>
    </location>
</feature>
<dbReference type="GO" id="GO:0008270">
    <property type="term" value="F:zinc ion binding"/>
    <property type="evidence" value="ECO:0007669"/>
    <property type="project" value="InterPro"/>
</dbReference>
<keyword evidence="2" id="KW-0539">Nucleus</keyword>
<proteinExistence type="predicted"/>
<dbReference type="PANTHER" id="PTHR15835">
    <property type="entry name" value="NUCLEAR-INTERACTING PARTNER OF ALK"/>
    <property type="match status" value="1"/>
</dbReference>
<feature type="region of interest" description="Disordered" evidence="3">
    <location>
        <begin position="564"/>
        <end position="590"/>
    </location>
</feature>
<feature type="region of interest" description="Disordered" evidence="3">
    <location>
        <begin position="18"/>
        <end position="46"/>
    </location>
</feature>
<dbReference type="InterPro" id="IPR012935">
    <property type="entry name" value="NuBaID_N"/>
</dbReference>
<gene>
    <name evidence="5" type="ORF">CEPIT_LOCUS41020</name>
</gene>
<comment type="subcellular location">
    <subcellularLocation>
        <location evidence="1">Nucleus</location>
    </subcellularLocation>
</comment>
<evidence type="ECO:0000313" key="6">
    <source>
        <dbReference type="Proteomes" id="UP001152523"/>
    </source>
</evidence>
<evidence type="ECO:0000313" key="5">
    <source>
        <dbReference type="EMBL" id="CAH9143884.1"/>
    </source>
</evidence>
<protein>
    <recommendedName>
        <fullName evidence="4">C3HC-type domain-containing protein</fullName>
    </recommendedName>
</protein>
<dbReference type="Pfam" id="PF07967">
    <property type="entry name" value="zf-C3HC"/>
    <property type="match status" value="1"/>
</dbReference>
<organism evidence="5 6">
    <name type="scientific">Cuscuta epithymum</name>
    <dbReference type="NCBI Taxonomy" id="186058"/>
    <lineage>
        <taxon>Eukaryota</taxon>
        <taxon>Viridiplantae</taxon>
        <taxon>Streptophyta</taxon>
        <taxon>Embryophyta</taxon>
        <taxon>Tracheophyta</taxon>
        <taxon>Spermatophyta</taxon>
        <taxon>Magnoliopsida</taxon>
        <taxon>eudicotyledons</taxon>
        <taxon>Gunneridae</taxon>
        <taxon>Pentapetalae</taxon>
        <taxon>asterids</taxon>
        <taxon>lamiids</taxon>
        <taxon>Solanales</taxon>
        <taxon>Convolvulaceae</taxon>
        <taxon>Cuscuteae</taxon>
        <taxon>Cuscuta</taxon>
        <taxon>Cuscuta subgen. Cuscuta</taxon>
    </lineage>
</organism>
<dbReference type="Proteomes" id="UP001152523">
    <property type="component" value="Unassembled WGS sequence"/>
</dbReference>
<dbReference type="AlphaFoldDB" id="A0AAV0G9I4"/>
<evidence type="ECO:0000256" key="1">
    <source>
        <dbReference type="ARBA" id="ARBA00004123"/>
    </source>
</evidence>
<feature type="compositionally biased region" description="Polar residues" evidence="3">
    <location>
        <begin position="483"/>
        <end position="495"/>
    </location>
</feature>
<evidence type="ECO:0000256" key="2">
    <source>
        <dbReference type="ARBA" id="ARBA00023242"/>
    </source>
</evidence>
<evidence type="ECO:0000256" key="3">
    <source>
        <dbReference type="SAM" id="MobiDB-lite"/>
    </source>
</evidence>
<sequence length="735" mass="81128">MGDDVEKRFNAVMDKLIQAPPKSNLNASSSSEGQLSRGKKRPNSSYAVGVSDLRTKSAVRLSNLWGSSGTNESSPCRPWDRGDFYRRLATFKAMLWFGKPQVISALNCARRGWINIDMDTIACEACGVRLLFSCPPSWSLQQVDKAASVFSLKLDSGHKLLCPWVDNACDEKLAHFPQMSTTLLVEEYKSRCSSLEQLVALPMISPAVVNFLRSSQLEEFLKASTILESVNSTERLGTDGLRSEPKSDISLTYYQAQRLISLCGWEPRTLPYFVNSKDQSDQFAKDKQNGHLSQFSRRNISITFFSSNEDSGASDDIQTSDRAISDPNSVVLECKICGSCVGLWVYSMVQRPLEFLRLNGYTDVNIERIADDKSKEGISNSTFAPSTTSNVTIAGGPLPANQSYMAKISLPIVGHNLRARFSNDFEIRDVSTSESSLLVGKEKNSYLDEQGISDQMATQVPNEIDKLQRNADDIVKVDPPVENHSTSQNGDNLGSSREGGDTYHQGKTTEHDDGLDVVTYNSKQAISRGDNKDDGEVEPVVTVNQGNNDNDAVDRMVEDHDILPNVDDLGSSREGVDTSHQGKTIEHDCGPEVVTCNSKQANNQGDSKDDGEVELAVAVRQGDSKDDSVVDLMVENHQILLNVEKISEETARIRASEFDPIRLHKYYCPWITSNGGSAPGWQQTLSALEHQHELSHPSVADAPSSSLIKVDDPIAMVKRIFTSTRTKRKKLIHQS</sequence>
<dbReference type="EMBL" id="CAMAPF010001057">
    <property type="protein sequence ID" value="CAH9143884.1"/>
    <property type="molecule type" value="Genomic_DNA"/>
</dbReference>
<dbReference type="PANTHER" id="PTHR15835:SF6">
    <property type="entry name" value="ZINC FINGER C3HC-TYPE PROTEIN 1"/>
    <property type="match status" value="1"/>
</dbReference>